<gene>
    <name evidence="4" type="ORF">FHL15_009895</name>
</gene>
<proteinExistence type="predicted"/>
<feature type="chain" id="PRO_5022212652" description="Mid2 domain-containing protein" evidence="3">
    <location>
        <begin position="33"/>
        <end position="276"/>
    </location>
</feature>
<feature type="region of interest" description="Disordered" evidence="1">
    <location>
        <begin position="158"/>
        <end position="179"/>
    </location>
</feature>
<keyword evidence="2" id="KW-1133">Transmembrane helix</keyword>
<accession>A0A553HMP5</accession>
<feature type="compositionally biased region" description="Polar residues" evidence="1">
    <location>
        <begin position="165"/>
        <end position="179"/>
    </location>
</feature>
<evidence type="ECO:0000313" key="5">
    <source>
        <dbReference type="Proteomes" id="UP000319160"/>
    </source>
</evidence>
<dbReference type="STRING" id="2512241.A0A553HMP5"/>
<evidence type="ECO:0008006" key="6">
    <source>
        <dbReference type="Google" id="ProtNLM"/>
    </source>
</evidence>
<dbReference type="AlphaFoldDB" id="A0A553HMP5"/>
<feature type="signal peptide" evidence="3">
    <location>
        <begin position="1"/>
        <end position="32"/>
    </location>
</feature>
<keyword evidence="2" id="KW-0472">Membrane</keyword>
<reference evidence="5" key="1">
    <citation type="submission" date="2019-06" db="EMBL/GenBank/DDBJ databases">
        <title>Draft genome sequence of the griseofulvin-producing fungus Xylaria cubensis strain G536.</title>
        <authorList>
            <person name="Mead M.E."/>
            <person name="Raja H.A."/>
            <person name="Steenwyk J.L."/>
            <person name="Knowles S.L."/>
            <person name="Oberlies N.H."/>
            <person name="Rokas A."/>
        </authorList>
    </citation>
    <scope>NUCLEOTIDE SEQUENCE [LARGE SCALE GENOMIC DNA]</scope>
    <source>
        <strain evidence="5">G536</strain>
    </source>
</reference>
<keyword evidence="3" id="KW-0732">Signal</keyword>
<protein>
    <recommendedName>
        <fullName evidence="6">Mid2 domain-containing protein</fullName>
    </recommendedName>
</protein>
<dbReference type="OrthoDB" id="5213764at2759"/>
<evidence type="ECO:0000313" key="4">
    <source>
        <dbReference type="EMBL" id="TRX89197.1"/>
    </source>
</evidence>
<sequence length="276" mass="29581">MLRAKSVKMSSISVLTCLLADVFLVNCRGSNGSQSEAAYYPDAPTASPETIAVVTSPDEGLRRWEENTTTAIFQDAGSDHQTGFTVTLGKRPLDGEIAGNASNTWNSPFLCYAQASRFLYTHEQRNCSSAYDCSRAGESPAPIAHDGTHSRTFLTPLTQIPIPSDTDTASQSSPDTSHPQAKVAIGVGVGVTLGTIILAVTILSFLRKYWNQRRLPGNSSDVTSNTDSKVPQLDGGNIYEAGSKAIPAELPGCNEHIHELEAKPRAVKPPEYQTAI</sequence>
<feature type="region of interest" description="Disordered" evidence="1">
    <location>
        <begin position="216"/>
        <end position="236"/>
    </location>
</feature>
<feature type="transmembrane region" description="Helical" evidence="2">
    <location>
        <begin position="183"/>
        <end position="206"/>
    </location>
</feature>
<feature type="compositionally biased region" description="Polar residues" evidence="1">
    <location>
        <begin position="217"/>
        <end position="229"/>
    </location>
</feature>
<comment type="caution">
    <text evidence="4">The sequence shown here is derived from an EMBL/GenBank/DDBJ whole genome shotgun (WGS) entry which is preliminary data.</text>
</comment>
<dbReference type="EMBL" id="VFLP01000071">
    <property type="protein sequence ID" value="TRX89197.1"/>
    <property type="molecule type" value="Genomic_DNA"/>
</dbReference>
<dbReference type="Proteomes" id="UP000319160">
    <property type="component" value="Unassembled WGS sequence"/>
</dbReference>
<evidence type="ECO:0000256" key="3">
    <source>
        <dbReference type="SAM" id="SignalP"/>
    </source>
</evidence>
<evidence type="ECO:0000256" key="1">
    <source>
        <dbReference type="SAM" id="MobiDB-lite"/>
    </source>
</evidence>
<name>A0A553HMP5_9PEZI</name>
<organism evidence="4 5">
    <name type="scientific">Xylaria flabelliformis</name>
    <dbReference type="NCBI Taxonomy" id="2512241"/>
    <lineage>
        <taxon>Eukaryota</taxon>
        <taxon>Fungi</taxon>
        <taxon>Dikarya</taxon>
        <taxon>Ascomycota</taxon>
        <taxon>Pezizomycotina</taxon>
        <taxon>Sordariomycetes</taxon>
        <taxon>Xylariomycetidae</taxon>
        <taxon>Xylariales</taxon>
        <taxon>Xylariaceae</taxon>
        <taxon>Xylaria</taxon>
    </lineage>
</organism>
<evidence type="ECO:0000256" key="2">
    <source>
        <dbReference type="SAM" id="Phobius"/>
    </source>
</evidence>
<keyword evidence="2" id="KW-0812">Transmembrane</keyword>
<keyword evidence="5" id="KW-1185">Reference proteome</keyword>